<dbReference type="SUPFAM" id="SSF52540">
    <property type="entry name" value="P-loop containing nucleoside triphosphate hydrolases"/>
    <property type="match status" value="1"/>
</dbReference>
<dbReference type="REBASE" id="302042">
    <property type="entry name" value="Mph852ORF1635P"/>
</dbReference>
<dbReference type="GO" id="GO:0003677">
    <property type="term" value="F:DNA binding"/>
    <property type="evidence" value="ECO:0007669"/>
    <property type="project" value="InterPro"/>
</dbReference>
<dbReference type="EMBL" id="CP034841">
    <property type="protein sequence ID" value="QBF34625.1"/>
    <property type="molecule type" value="Genomic_DNA"/>
</dbReference>
<evidence type="ECO:0000259" key="1">
    <source>
        <dbReference type="Pfam" id="PF04851"/>
    </source>
</evidence>
<dbReference type="GO" id="GO:0016787">
    <property type="term" value="F:hydrolase activity"/>
    <property type="evidence" value="ECO:0007669"/>
    <property type="project" value="InterPro"/>
</dbReference>
<dbReference type="GO" id="GO:0004386">
    <property type="term" value="F:helicase activity"/>
    <property type="evidence" value="ECO:0007669"/>
    <property type="project" value="UniProtKB-KW"/>
</dbReference>
<dbReference type="Pfam" id="PF04851">
    <property type="entry name" value="ResIII"/>
    <property type="match status" value="1"/>
</dbReference>
<keyword evidence="3" id="KW-1185">Reference proteome</keyword>
<dbReference type="Gene3D" id="3.40.50.300">
    <property type="entry name" value="P-loop containing nucleotide triphosphate hydrolases"/>
    <property type="match status" value="2"/>
</dbReference>
<dbReference type="InterPro" id="IPR050742">
    <property type="entry name" value="Helicase_Restrict-Modif_Enz"/>
</dbReference>
<organism evidence="2 3">
    <name type="scientific">Mycoplasmopsis phocirhinis</name>
    <dbReference type="NCBI Taxonomy" id="142650"/>
    <lineage>
        <taxon>Bacteria</taxon>
        <taxon>Bacillati</taxon>
        <taxon>Mycoplasmatota</taxon>
        <taxon>Mycoplasmoidales</taxon>
        <taxon>Metamycoplasmataceae</taxon>
        <taxon>Mycoplasmopsis</taxon>
    </lineage>
</organism>
<dbReference type="AlphaFoldDB" id="A0A4P6MLX8"/>
<keyword evidence="2" id="KW-0378">Hydrolase</keyword>
<dbReference type="OrthoDB" id="9804145at2"/>
<dbReference type="PANTHER" id="PTHR47396:SF1">
    <property type="entry name" value="ATP-DEPENDENT HELICASE IRC3-RELATED"/>
    <property type="match status" value="1"/>
</dbReference>
<dbReference type="KEGG" id="mphi:EG856_01665"/>
<name>A0A4P6MLX8_9BACT</name>
<dbReference type="InterPro" id="IPR006935">
    <property type="entry name" value="Helicase/UvrB_N"/>
</dbReference>
<sequence length="793" mass="92465">MKLTNVQAEKVNLLVDKFNQAYTLNSRGTNIIEFVAPTGSGKTFMIANFIDKAIEINTQRENKPIVFILTTLSSAELPKQLENNFNKYKTYLQNNHKMIFERKESPSNDKKSVKDADYTFRVETNKVFILGESSFGSKRIYTEHGILDKFISEISNNYFVVFIRDEAHIGTDESKKTKKNEIFERFYAKMKQAANFQINMSATPNGEFEQIRISEQELYDDNIKLLKNMRYINQSLSEINTDAIEDLDLLDIACQKFKEIKQAYITEEGLIDNINPAMLIQVKDKLDKDADYDLKISAIIKKLEQYNLTWAKYFSSEKVDSSLRGNISLNDISKKSSDIDVIIFKVGPATGWDIPRACMLVQLRNVSSQNLNIQTIGRIKRNPRPDFNFKQDSTAFKYWIYSNVVDIDVIEASNRAVYKLNEDSVNNEFYVALINDEVNKDINLDLSEQIIDLIKQNQTRFLINYEHYLDVYKQKGFLPDEQKTIVDKQSNQSFQYIGLKINNIIELRKFIDNFYQKNSQLLEQKYIDAVNEYFNEHLSTYNNLMLWYAFAKSLFSEVKKTILSMRQAEIIKRNLREVKLEFSNKLPKEIFLDLNGINSEISFNETLIKYGYKAINKDLKKGEDPIHYFDSQNEIIFINSIIQLLKNEYDKYQDINVYRNPVNTGLNYQYYDEDYNVKNQFPDFILANKKDEILHQLNIEIKDFNNDPSPLKTQNIINSYQICYKDRNFSQPLKYIVSSLLIKVDKSNFSANKFIIAGGGSSDAKINEIIKQNANNNVNQTINWIYDLAKNIE</sequence>
<feature type="domain" description="Helicase/UvrB N-terminal" evidence="1">
    <location>
        <begin position="1"/>
        <end position="205"/>
    </location>
</feature>
<dbReference type="GO" id="GO:0005829">
    <property type="term" value="C:cytosol"/>
    <property type="evidence" value="ECO:0007669"/>
    <property type="project" value="TreeGrafter"/>
</dbReference>
<gene>
    <name evidence="2" type="ORF">EG856_01665</name>
</gene>
<keyword evidence="2" id="KW-0347">Helicase</keyword>
<dbReference type="RefSeq" id="WP_130429402.1">
    <property type="nucleotide sequence ID" value="NZ_CP034841.1"/>
</dbReference>
<evidence type="ECO:0000313" key="2">
    <source>
        <dbReference type="EMBL" id="QBF34625.1"/>
    </source>
</evidence>
<protein>
    <submittedName>
        <fullName evidence="2">DEAD/DEAH box helicase</fullName>
    </submittedName>
</protein>
<keyword evidence="2" id="KW-0067">ATP-binding</keyword>
<dbReference type="GO" id="GO:0005524">
    <property type="term" value="F:ATP binding"/>
    <property type="evidence" value="ECO:0007669"/>
    <property type="project" value="InterPro"/>
</dbReference>
<evidence type="ECO:0000313" key="3">
    <source>
        <dbReference type="Proteomes" id="UP000289326"/>
    </source>
</evidence>
<accession>A0A4P6MLX8</accession>
<dbReference type="InterPro" id="IPR027417">
    <property type="entry name" value="P-loop_NTPase"/>
</dbReference>
<dbReference type="PANTHER" id="PTHR47396">
    <property type="entry name" value="TYPE I RESTRICTION ENZYME ECOKI R PROTEIN"/>
    <property type="match status" value="1"/>
</dbReference>
<proteinExistence type="predicted"/>
<reference evidence="2 3" key="1">
    <citation type="submission" date="2019-01" db="EMBL/GenBank/DDBJ databases">
        <title>Complete sequence and annotation of the Mycoplasma phocirhinis strain 852T genome.</title>
        <authorList>
            <person name="Frasca S.Jr."/>
            <person name="Kutish G.F."/>
            <person name="Castellanos Gell J."/>
            <person name="Michaels D.L."/>
            <person name="Brown D.R."/>
        </authorList>
    </citation>
    <scope>NUCLEOTIDE SEQUENCE [LARGE SCALE GENOMIC DNA]</scope>
    <source>
        <strain evidence="2 3">852</strain>
    </source>
</reference>
<keyword evidence="2" id="KW-0547">Nucleotide-binding</keyword>
<dbReference type="Proteomes" id="UP000289326">
    <property type="component" value="Chromosome"/>
</dbReference>